<protein>
    <recommendedName>
        <fullName evidence="4">SH3b domain-containing protein</fullName>
    </recommendedName>
</protein>
<keyword evidence="3" id="KW-1185">Reference proteome</keyword>
<dbReference type="Gene3D" id="2.30.30.40">
    <property type="entry name" value="SH3 Domains"/>
    <property type="match status" value="1"/>
</dbReference>
<evidence type="ECO:0000313" key="2">
    <source>
        <dbReference type="EMBL" id="OSQ40486.1"/>
    </source>
</evidence>
<gene>
    <name evidence="2" type="ORF">TMES_01475</name>
</gene>
<feature type="region of interest" description="Disordered" evidence="1">
    <location>
        <begin position="127"/>
        <end position="150"/>
    </location>
</feature>
<dbReference type="EMBL" id="JFKA01000001">
    <property type="protein sequence ID" value="OSQ40486.1"/>
    <property type="molecule type" value="Genomic_DNA"/>
</dbReference>
<reference evidence="2 3" key="1">
    <citation type="submission" date="2014-03" db="EMBL/GenBank/DDBJ databases">
        <title>The draft genome sequence of Thalassospira mesophila JCM 18969.</title>
        <authorList>
            <person name="Lai Q."/>
            <person name="Shao Z."/>
        </authorList>
    </citation>
    <scope>NUCLEOTIDE SEQUENCE [LARGE SCALE GENOMIC DNA]</scope>
    <source>
        <strain evidence="2 3">JCM 18969</strain>
    </source>
</reference>
<feature type="compositionally biased region" description="Basic and acidic residues" evidence="1">
    <location>
        <begin position="132"/>
        <end position="146"/>
    </location>
</feature>
<feature type="region of interest" description="Disordered" evidence="1">
    <location>
        <begin position="178"/>
        <end position="229"/>
    </location>
</feature>
<dbReference type="AlphaFoldDB" id="A0A1Y2L3S5"/>
<dbReference type="Proteomes" id="UP000193391">
    <property type="component" value="Unassembled WGS sequence"/>
</dbReference>
<accession>A0A1Y2L3S5</accession>
<comment type="caution">
    <text evidence="2">The sequence shown here is derived from an EMBL/GenBank/DDBJ whole genome shotgun (WGS) entry which is preliminary data.</text>
</comment>
<name>A0A1Y2L3S5_9PROT</name>
<evidence type="ECO:0000313" key="3">
    <source>
        <dbReference type="Proteomes" id="UP000193391"/>
    </source>
</evidence>
<dbReference type="OrthoDB" id="7346174at2"/>
<proteinExistence type="predicted"/>
<dbReference type="RefSeq" id="WP_085578742.1">
    <property type="nucleotide sequence ID" value="NZ_JFKA01000001.1"/>
</dbReference>
<evidence type="ECO:0008006" key="4">
    <source>
        <dbReference type="Google" id="ProtNLM"/>
    </source>
</evidence>
<organism evidence="2 3">
    <name type="scientific">Thalassospira mesophila</name>
    <dbReference type="NCBI Taxonomy" id="1293891"/>
    <lineage>
        <taxon>Bacteria</taxon>
        <taxon>Pseudomonadati</taxon>
        <taxon>Pseudomonadota</taxon>
        <taxon>Alphaproteobacteria</taxon>
        <taxon>Rhodospirillales</taxon>
        <taxon>Thalassospiraceae</taxon>
        <taxon>Thalassospira</taxon>
    </lineage>
</organism>
<evidence type="ECO:0000256" key="1">
    <source>
        <dbReference type="SAM" id="MobiDB-lite"/>
    </source>
</evidence>
<sequence length="294" mass="31862">MKKLFIGVIVLGVIALGVWLFWAQQKAEQQKTADRFRPSPAQLYAGISDRISPVFDMHGYKVAMLVPGDRTDEDRWVFRGTARSGNLSPAYYGQVEYICAAHAETTTDCWKLRELVVDGRPLEISEIGLPEDGAKPDDKTATETRESQALGMNNALDTEDDAKNPDFAQPFAQGAVTGDATATSDPADDDKNSADASSEQGNMPASEASADKTSEPAAPAQAGAQVSGEVWRTTSNNVNARMGPGTDYEVAFAMPSTTAMSLLEQKNGWGRFSYQGPDGKTYRVWIYMSLVAKD</sequence>